<dbReference type="InterPro" id="IPR011611">
    <property type="entry name" value="PfkB_dom"/>
</dbReference>
<dbReference type="Pfam" id="PF00294">
    <property type="entry name" value="PfkB"/>
    <property type="match status" value="1"/>
</dbReference>
<evidence type="ECO:0000313" key="5">
    <source>
        <dbReference type="EMBL" id="RIJ47578.1"/>
    </source>
</evidence>
<dbReference type="OrthoDB" id="9813569at2"/>
<dbReference type="RefSeq" id="WP_119438464.1">
    <property type="nucleotide sequence ID" value="NZ_QWGR01000007.1"/>
</dbReference>
<name>A0A399SVU3_9BACT</name>
<dbReference type="EMBL" id="QWGR01000007">
    <property type="protein sequence ID" value="RIJ47578.1"/>
    <property type="molecule type" value="Genomic_DNA"/>
</dbReference>
<keyword evidence="2" id="KW-0808">Transferase</keyword>
<dbReference type="InterPro" id="IPR050306">
    <property type="entry name" value="PfkB_Carbo_kinase"/>
</dbReference>
<dbReference type="AlphaFoldDB" id="A0A399SVU3"/>
<dbReference type="PANTHER" id="PTHR43085:SF57">
    <property type="entry name" value="CARBOHYDRATE KINASE PFKB DOMAIN-CONTAINING PROTEIN"/>
    <property type="match status" value="1"/>
</dbReference>
<keyword evidence="3 5" id="KW-0418">Kinase</keyword>
<protein>
    <submittedName>
        <fullName evidence="5">Carbohydrate kinase</fullName>
    </submittedName>
</protein>
<evidence type="ECO:0000256" key="3">
    <source>
        <dbReference type="ARBA" id="ARBA00022777"/>
    </source>
</evidence>
<comment type="similarity">
    <text evidence="1">Belongs to the carbohydrate kinase PfkB family.</text>
</comment>
<accession>A0A399SVU3</accession>
<dbReference type="CDD" id="cd01167">
    <property type="entry name" value="bac_FRK"/>
    <property type="match status" value="1"/>
</dbReference>
<sequence>MNKSIVVGAGELLWDMLPGGKELGGAPANFAWHASQLGGQGIVYSGVGKDQLGNEIIDLLSKRGMDTRFISQLEEYPTGRVDVQVDSSGVPEYTIETNVAWDKIPLCNQRSELVNQASAFCFGALAQRDSVSFHTIQCLLDELPVNCLKIFDINLRQTFYSKDVIELSLQKCDILKLNEDELPVVAKLFGIEGDETHILDRLLNDFRIEMIALTKGGAGSLIRTNAERSWLESPKVTIADTVGAGDSFTAALAMGILMKWPVNRVHQLAVDVSAYVCTQKGAMPLLPEDIAKVFAQE</sequence>
<gene>
    <name evidence="5" type="ORF">D1614_13400</name>
</gene>
<keyword evidence="6" id="KW-1185">Reference proteome</keyword>
<proteinExistence type="inferred from homology"/>
<comment type="caution">
    <text evidence="5">The sequence shown here is derived from an EMBL/GenBank/DDBJ whole genome shotgun (WGS) entry which is preliminary data.</text>
</comment>
<dbReference type="PROSITE" id="PS00584">
    <property type="entry name" value="PFKB_KINASES_2"/>
    <property type="match status" value="1"/>
</dbReference>
<dbReference type="InterPro" id="IPR002173">
    <property type="entry name" value="Carboh/pur_kinase_PfkB_CS"/>
</dbReference>
<evidence type="ECO:0000256" key="2">
    <source>
        <dbReference type="ARBA" id="ARBA00022679"/>
    </source>
</evidence>
<evidence type="ECO:0000256" key="1">
    <source>
        <dbReference type="ARBA" id="ARBA00010688"/>
    </source>
</evidence>
<dbReference type="PANTHER" id="PTHR43085">
    <property type="entry name" value="HEXOKINASE FAMILY MEMBER"/>
    <property type="match status" value="1"/>
</dbReference>
<dbReference type="InterPro" id="IPR029056">
    <property type="entry name" value="Ribokinase-like"/>
</dbReference>
<evidence type="ECO:0000313" key="6">
    <source>
        <dbReference type="Proteomes" id="UP000265926"/>
    </source>
</evidence>
<feature type="domain" description="Carbohydrate kinase PfkB" evidence="4">
    <location>
        <begin position="21"/>
        <end position="287"/>
    </location>
</feature>
<dbReference type="Proteomes" id="UP000265926">
    <property type="component" value="Unassembled WGS sequence"/>
</dbReference>
<reference evidence="5 6" key="1">
    <citation type="submission" date="2018-08" db="EMBL/GenBank/DDBJ databases">
        <title>Pallidiluteibacterium maritimus gen. nov., sp. nov., isolated from coastal sediment.</title>
        <authorList>
            <person name="Zhou L.Y."/>
        </authorList>
    </citation>
    <scope>NUCLEOTIDE SEQUENCE [LARGE SCALE GENOMIC DNA]</scope>
    <source>
        <strain evidence="5 6">XSD2</strain>
    </source>
</reference>
<dbReference type="GO" id="GO:0016301">
    <property type="term" value="F:kinase activity"/>
    <property type="evidence" value="ECO:0007669"/>
    <property type="project" value="UniProtKB-KW"/>
</dbReference>
<dbReference type="SUPFAM" id="SSF53613">
    <property type="entry name" value="Ribokinase-like"/>
    <property type="match status" value="1"/>
</dbReference>
<dbReference type="Gene3D" id="3.40.1190.20">
    <property type="match status" value="1"/>
</dbReference>
<evidence type="ECO:0000259" key="4">
    <source>
        <dbReference type="Pfam" id="PF00294"/>
    </source>
</evidence>
<organism evidence="5 6">
    <name type="scientific">Maribellus luteus</name>
    <dbReference type="NCBI Taxonomy" id="2305463"/>
    <lineage>
        <taxon>Bacteria</taxon>
        <taxon>Pseudomonadati</taxon>
        <taxon>Bacteroidota</taxon>
        <taxon>Bacteroidia</taxon>
        <taxon>Marinilabiliales</taxon>
        <taxon>Prolixibacteraceae</taxon>
        <taxon>Maribellus</taxon>
    </lineage>
</organism>